<dbReference type="Gene3D" id="3.90.930.12">
    <property type="entry name" value="Ribosomal protein L6, alpha-beta domain"/>
    <property type="match status" value="2"/>
</dbReference>
<dbReference type="PANTHER" id="PTHR11655:SF14">
    <property type="entry name" value="LARGE RIBOSOMAL SUBUNIT PROTEIN UL6M"/>
    <property type="match status" value="1"/>
</dbReference>
<name>A0A1F5SI37_9BACT</name>
<dbReference type="GO" id="GO:0022625">
    <property type="term" value="C:cytosolic large ribosomal subunit"/>
    <property type="evidence" value="ECO:0007669"/>
    <property type="project" value="UniProtKB-UniRule"/>
</dbReference>
<evidence type="ECO:0000256" key="6">
    <source>
        <dbReference type="RuleBase" id="RU003870"/>
    </source>
</evidence>
<feature type="domain" description="Large ribosomal subunit protein uL6 alpha-beta" evidence="7">
    <location>
        <begin position="12"/>
        <end position="83"/>
    </location>
</feature>
<evidence type="ECO:0000256" key="3">
    <source>
        <dbReference type="ARBA" id="ARBA00023274"/>
    </source>
</evidence>
<protein>
    <recommendedName>
        <fullName evidence="4">Large ribosomal subunit protein uL6</fullName>
    </recommendedName>
</protein>
<dbReference type="PIRSF" id="PIRSF002162">
    <property type="entry name" value="Ribosomal_L6"/>
    <property type="match status" value="1"/>
</dbReference>
<dbReference type="HAMAP" id="MF_01365_B">
    <property type="entry name" value="Ribosomal_uL6_B"/>
    <property type="match status" value="1"/>
</dbReference>
<dbReference type="FunFam" id="3.90.930.12:FF:000001">
    <property type="entry name" value="50S ribosomal protein L6"/>
    <property type="match status" value="1"/>
</dbReference>
<dbReference type="PROSITE" id="PS00525">
    <property type="entry name" value="RIBOSOMAL_L6_1"/>
    <property type="match status" value="1"/>
</dbReference>
<sequence>MSRLGKLPIKLPQGTEAKIENGFIFVKSGKGELKQKLSDLAQVEIGEEGIKVSVKNPEVKKERAFWGLFRSLINNMVIGLNDGFEKKLEVVGVGFRVNVSGNKLNLSLGFSHPVEFILPEGITATVEANIITVKGVDKQLVGETAAKIRKIKKPEPYKGKGIKYVDEVIRRKEGKTAAK</sequence>
<dbReference type="InterPro" id="IPR036789">
    <property type="entry name" value="Ribosomal_uL6-like_a/b-dom_sf"/>
</dbReference>
<keyword evidence="4 6" id="KW-0699">rRNA-binding</keyword>
<dbReference type="Pfam" id="PF00347">
    <property type="entry name" value="Ribosomal_L6"/>
    <property type="match status" value="2"/>
</dbReference>
<keyword evidence="2 4" id="KW-0689">Ribosomal protein</keyword>
<evidence type="ECO:0000256" key="2">
    <source>
        <dbReference type="ARBA" id="ARBA00022980"/>
    </source>
</evidence>
<evidence type="ECO:0000313" key="8">
    <source>
        <dbReference type="EMBL" id="OGF26334.1"/>
    </source>
</evidence>
<gene>
    <name evidence="4" type="primary">rplF</name>
    <name evidence="8" type="ORF">A2227_03565</name>
</gene>
<dbReference type="NCBIfam" id="TIGR03654">
    <property type="entry name" value="L6_bact"/>
    <property type="match status" value="1"/>
</dbReference>
<dbReference type="GO" id="GO:0002181">
    <property type="term" value="P:cytoplasmic translation"/>
    <property type="evidence" value="ECO:0007669"/>
    <property type="project" value="TreeGrafter"/>
</dbReference>
<dbReference type="GO" id="GO:0019843">
    <property type="term" value="F:rRNA binding"/>
    <property type="evidence" value="ECO:0007669"/>
    <property type="project" value="UniProtKB-UniRule"/>
</dbReference>
<comment type="similarity">
    <text evidence="1 4 5">Belongs to the universal ribosomal protein uL6 family.</text>
</comment>
<feature type="domain" description="Large ribosomal subunit protein uL6 alpha-beta" evidence="7">
    <location>
        <begin position="91"/>
        <end position="164"/>
    </location>
</feature>
<evidence type="ECO:0000256" key="1">
    <source>
        <dbReference type="ARBA" id="ARBA00009356"/>
    </source>
</evidence>
<dbReference type="EMBL" id="MFGB01000016">
    <property type="protein sequence ID" value="OGF26334.1"/>
    <property type="molecule type" value="Genomic_DNA"/>
</dbReference>
<comment type="subunit">
    <text evidence="4">Part of the 50S ribosomal subunit.</text>
</comment>
<dbReference type="AlphaFoldDB" id="A0A1F5SI37"/>
<proteinExistence type="inferred from homology"/>
<dbReference type="PRINTS" id="PR00059">
    <property type="entry name" value="RIBOSOMALL6"/>
</dbReference>
<accession>A0A1F5SI37</accession>
<comment type="function">
    <text evidence="4 6">This protein binds to the 23S rRNA, and is important in its secondary structure. It is located near the subunit interface in the base of the L7/L12 stalk, and near the tRNA binding site of the peptidyltransferase center.</text>
</comment>
<reference evidence="8 9" key="1">
    <citation type="journal article" date="2016" name="Nat. Commun.">
        <title>Thousands of microbial genomes shed light on interconnected biogeochemical processes in an aquifer system.</title>
        <authorList>
            <person name="Anantharaman K."/>
            <person name="Brown C.T."/>
            <person name="Hug L.A."/>
            <person name="Sharon I."/>
            <person name="Castelle C.J."/>
            <person name="Probst A.J."/>
            <person name="Thomas B.C."/>
            <person name="Singh A."/>
            <person name="Wilkins M.J."/>
            <person name="Karaoz U."/>
            <person name="Brodie E.L."/>
            <person name="Williams K.H."/>
            <person name="Hubbard S.S."/>
            <person name="Banfield J.F."/>
        </authorList>
    </citation>
    <scope>NUCLEOTIDE SEQUENCE [LARGE SCALE GENOMIC DNA]</scope>
</reference>
<evidence type="ECO:0000259" key="7">
    <source>
        <dbReference type="Pfam" id="PF00347"/>
    </source>
</evidence>
<keyword evidence="3 4" id="KW-0687">Ribonucleoprotein</keyword>
<evidence type="ECO:0000256" key="5">
    <source>
        <dbReference type="RuleBase" id="RU003869"/>
    </source>
</evidence>
<keyword evidence="4 6" id="KW-0694">RNA-binding</keyword>
<dbReference type="Proteomes" id="UP000178367">
    <property type="component" value="Unassembled WGS sequence"/>
</dbReference>
<dbReference type="InterPro" id="IPR000702">
    <property type="entry name" value="Ribosomal_uL6-like"/>
</dbReference>
<comment type="caution">
    <text evidence="8">The sequence shown here is derived from an EMBL/GenBank/DDBJ whole genome shotgun (WGS) entry which is preliminary data.</text>
</comment>
<dbReference type="PANTHER" id="PTHR11655">
    <property type="entry name" value="60S/50S RIBOSOMAL PROTEIN L6/L9"/>
    <property type="match status" value="1"/>
</dbReference>
<dbReference type="InterPro" id="IPR019906">
    <property type="entry name" value="Ribosomal_uL6_bac-type"/>
</dbReference>
<dbReference type="STRING" id="1797994.A2227_03565"/>
<evidence type="ECO:0000313" key="9">
    <source>
        <dbReference type="Proteomes" id="UP000178367"/>
    </source>
</evidence>
<dbReference type="SUPFAM" id="SSF56053">
    <property type="entry name" value="Ribosomal protein L6"/>
    <property type="match status" value="2"/>
</dbReference>
<organism evidence="8 9">
    <name type="scientific">Candidatus Falkowbacteria bacterium RIFOXYA2_FULL_47_19</name>
    <dbReference type="NCBI Taxonomy" id="1797994"/>
    <lineage>
        <taxon>Bacteria</taxon>
        <taxon>Candidatus Falkowiibacteriota</taxon>
    </lineage>
</organism>
<evidence type="ECO:0000256" key="4">
    <source>
        <dbReference type="HAMAP-Rule" id="MF_01365"/>
    </source>
</evidence>
<dbReference type="InterPro" id="IPR020040">
    <property type="entry name" value="Ribosomal_uL6_a/b-dom"/>
</dbReference>
<dbReference type="InterPro" id="IPR002358">
    <property type="entry name" value="Ribosomal_uL6_CS"/>
</dbReference>
<dbReference type="GO" id="GO:0003735">
    <property type="term" value="F:structural constituent of ribosome"/>
    <property type="evidence" value="ECO:0007669"/>
    <property type="project" value="UniProtKB-UniRule"/>
</dbReference>